<comment type="similarity">
    <text evidence="1">Belongs to the peptidase S9A family.</text>
</comment>
<dbReference type="AlphaFoldDB" id="A0AAF0BXA6"/>
<dbReference type="Proteomes" id="UP001216390">
    <property type="component" value="Chromosome"/>
</dbReference>
<feature type="domain" description="Peptidase S9A N-terminal" evidence="7">
    <location>
        <begin position="18"/>
        <end position="436"/>
    </location>
</feature>
<organism evidence="8 9">
    <name type="scientific">Iamia majanohamensis</name>
    <dbReference type="NCBI Taxonomy" id="467976"/>
    <lineage>
        <taxon>Bacteria</taxon>
        <taxon>Bacillati</taxon>
        <taxon>Actinomycetota</taxon>
        <taxon>Acidimicrobiia</taxon>
        <taxon>Acidimicrobiales</taxon>
        <taxon>Iamiaceae</taxon>
        <taxon>Iamia</taxon>
    </lineage>
</organism>
<keyword evidence="3" id="KW-0378">Hydrolase</keyword>
<dbReference type="PRINTS" id="PR00862">
    <property type="entry name" value="PROLIGOPTASE"/>
</dbReference>
<dbReference type="InterPro" id="IPR029058">
    <property type="entry name" value="AB_hydrolase_fold"/>
</dbReference>
<dbReference type="RefSeq" id="WP_272738015.1">
    <property type="nucleotide sequence ID" value="NZ_CP116942.1"/>
</dbReference>
<evidence type="ECO:0000313" key="9">
    <source>
        <dbReference type="Proteomes" id="UP001216390"/>
    </source>
</evidence>
<evidence type="ECO:0000256" key="5">
    <source>
        <dbReference type="SAM" id="MobiDB-lite"/>
    </source>
</evidence>
<dbReference type="Pfam" id="PF00326">
    <property type="entry name" value="Peptidase_S9"/>
    <property type="match status" value="1"/>
</dbReference>
<dbReference type="KEGG" id="ima:PO878_07125"/>
<evidence type="ECO:0000256" key="3">
    <source>
        <dbReference type="ARBA" id="ARBA00022801"/>
    </source>
</evidence>
<dbReference type="Gene3D" id="3.40.50.1820">
    <property type="entry name" value="alpha/beta hydrolase"/>
    <property type="match status" value="1"/>
</dbReference>
<evidence type="ECO:0000256" key="1">
    <source>
        <dbReference type="ARBA" id="ARBA00005228"/>
    </source>
</evidence>
<evidence type="ECO:0000256" key="4">
    <source>
        <dbReference type="ARBA" id="ARBA00022825"/>
    </source>
</evidence>
<dbReference type="EMBL" id="CP116942">
    <property type="protein sequence ID" value="WCO68499.1"/>
    <property type="molecule type" value="Genomic_DNA"/>
</dbReference>
<evidence type="ECO:0000259" key="7">
    <source>
        <dbReference type="Pfam" id="PF02897"/>
    </source>
</evidence>
<dbReference type="SUPFAM" id="SSF53474">
    <property type="entry name" value="alpha/beta-Hydrolases"/>
    <property type="match status" value="1"/>
</dbReference>
<evidence type="ECO:0000259" key="6">
    <source>
        <dbReference type="Pfam" id="PF00326"/>
    </source>
</evidence>
<proteinExistence type="inferred from homology"/>
<reference evidence="8" key="1">
    <citation type="submission" date="2023-01" db="EMBL/GenBank/DDBJ databases">
        <title>The diversity of Class Acidimicrobiia in South China Sea sediment environments and the proposal of Iamia marina sp. nov., a novel species of the genus Iamia.</title>
        <authorList>
            <person name="He Y."/>
            <person name="Tian X."/>
        </authorList>
    </citation>
    <scope>NUCLEOTIDE SEQUENCE</scope>
    <source>
        <strain evidence="8">DSM 19957</strain>
    </source>
</reference>
<accession>A0AAF0BXA6</accession>
<dbReference type="InterPro" id="IPR051543">
    <property type="entry name" value="Serine_Peptidase_S9A"/>
</dbReference>
<dbReference type="PANTHER" id="PTHR11757:SF19">
    <property type="entry name" value="PROLYL ENDOPEPTIDASE-LIKE"/>
    <property type="match status" value="1"/>
</dbReference>
<feature type="domain" description="Peptidase S9 prolyl oligopeptidase catalytic" evidence="6">
    <location>
        <begin position="497"/>
        <end position="715"/>
    </location>
</feature>
<evidence type="ECO:0000256" key="2">
    <source>
        <dbReference type="ARBA" id="ARBA00022670"/>
    </source>
</evidence>
<name>A0AAF0BXA6_9ACTN</name>
<dbReference type="InterPro" id="IPR002471">
    <property type="entry name" value="Pept_S9_AS"/>
</dbReference>
<keyword evidence="2" id="KW-0645">Protease</keyword>
<evidence type="ECO:0000313" key="8">
    <source>
        <dbReference type="EMBL" id="WCO68499.1"/>
    </source>
</evidence>
<dbReference type="InterPro" id="IPR002470">
    <property type="entry name" value="Peptidase_S9A"/>
</dbReference>
<dbReference type="SUPFAM" id="SSF50993">
    <property type="entry name" value="Peptidase/esterase 'gauge' domain"/>
    <property type="match status" value="1"/>
</dbReference>
<dbReference type="GO" id="GO:0006508">
    <property type="term" value="P:proteolysis"/>
    <property type="evidence" value="ECO:0007669"/>
    <property type="project" value="UniProtKB-KW"/>
</dbReference>
<keyword evidence="9" id="KW-1185">Reference proteome</keyword>
<dbReference type="InterPro" id="IPR023302">
    <property type="entry name" value="Pept_S9A_N"/>
</dbReference>
<dbReference type="Gene3D" id="2.130.10.120">
    <property type="entry name" value="Prolyl oligopeptidase, N-terminal domain"/>
    <property type="match status" value="1"/>
</dbReference>
<gene>
    <name evidence="8" type="ORF">PO878_07125</name>
</gene>
<dbReference type="PROSITE" id="PS00708">
    <property type="entry name" value="PRO_ENDOPEP_SER"/>
    <property type="match status" value="1"/>
</dbReference>
<sequence length="726" mass="78672">MEPTSPPPRFAAAEAPVAERRPARRLRHGTDEPDDLAWMRDHADPALRPLLEAEDAHADVVLAPLAELVDRIEGEIRDRTQEDDESVPHRKGDWWYRSRTIEGASYAVYERRRDRGDGTGPADDAPWEVVLDENALAEGHDYLSVGAAEVSPDGWLLAYAVDHDGSEAHVLRVRDLRTGDDLPVAIAEASYGLAWSADSGTLLYTTLDPARRPWRVRTHHLGAEPTGAEDALVLEEPDDRFWVGLGASRSGDLVLVDVSSAVTSELHVVDAHAPEAGARLAVPRRQGVEVQAVHHGDWLYLVSNDGALDFALWRAPLAAPDPERWQPVIPHSPGTRVLGVESFAHHLVVHLRTGGRPALRILDVDALEAGGDVPPTDEEVTAASRDLDFPDGGHSLSGAANEEWETDRYRFAYQSLTTPATVFEEVVATGERTVLKRAPVLGGFDPDDYETTQVWATAADGTRVPISVARRAGVPHDGSAPLVLYGYGAYEISMDPWFSIPRLSLLDRGVVFAIAHVRGGGEMGRRWYEDGKLLAKASSFSDLVAAADHLAVEGWCAPDRIALRGGSAGGLLVGAALNLAPERFRAVVGEVPFVDALNTILDPDAPLTATEWEEWGNPITDPEVFAAMRAYSPTENIGAGPYPAVLATGGLSDPRVGVHEPATWVQRLRERTDTSPDRPVVFRVEMGAGHGGPSGRYDAWRKEAETLSFLLTALGVSSSEQALRST</sequence>
<keyword evidence="4" id="KW-0720">Serine protease</keyword>
<dbReference type="PANTHER" id="PTHR11757">
    <property type="entry name" value="PROTEASE FAMILY S9A OLIGOPEPTIDASE"/>
    <property type="match status" value="1"/>
</dbReference>
<dbReference type="InterPro" id="IPR001375">
    <property type="entry name" value="Peptidase_S9_cat"/>
</dbReference>
<dbReference type="GO" id="GO:0004252">
    <property type="term" value="F:serine-type endopeptidase activity"/>
    <property type="evidence" value="ECO:0007669"/>
    <property type="project" value="InterPro"/>
</dbReference>
<protein>
    <submittedName>
        <fullName evidence="8">S9 family peptidase</fullName>
    </submittedName>
</protein>
<dbReference type="Pfam" id="PF02897">
    <property type="entry name" value="Peptidase_S9_N"/>
    <property type="match status" value="1"/>
</dbReference>
<feature type="region of interest" description="Disordered" evidence="5">
    <location>
        <begin position="1"/>
        <end position="38"/>
    </location>
</feature>